<name>A0A0E0J9P6_ORYNI</name>
<reference evidence="2" key="2">
    <citation type="submission" date="2018-04" db="EMBL/GenBank/DDBJ databases">
        <title>OnivRS2 (Oryza nivara Reference Sequence Version 2).</title>
        <authorList>
            <person name="Zhang J."/>
            <person name="Kudrna D."/>
            <person name="Lee S."/>
            <person name="Talag J."/>
            <person name="Rajasekar S."/>
            <person name="Welchert J."/>
            <person name="Hsing Y.-I."/>
            <person name="Wing R.A."/>
        </authorList>
    </citation>
    <scope>NUCLEOTIDE SEQUENCE [LARGE SCALE GENOMIC DNA]</scope>
    <source>
        <strain evidence="2">SL10</strain>
    </source>
</reference>
<evidence type="ECO:0000313" key="2">
    <source>
        <dbReference type="EnsemblPlants" id="ONIVA12G10190.1"/>
    </source>
</evidence>
<dbReference type="Proteomes" id="UP000006591">
    <property type="component" value="Chromosome 12"/>
</dbReference>
<organism evidence="2">
    <name type="scientific">Oryza nivara</name>
    <name type="common">Indian wild rice</name>
    <name type="synonym">Oryza sativa f. spontanea</name>
    <dbReference type="NCBI Taxonomy" id="4536"/>
    <lineage>
        <taxon>Eukaryota</taxon>
        <taxon>Viridiplantae</taxon>
        <taxon>Streptophyta</taxon>
        <taxon>Embryophyta</taxon>
        <taxon>Tracheophyta</taxon>
        <taxon>Spermatophyta</taxon>
        <taxon>Magnoliopsida</taxon>
        <taxon>Liliopsida</taxon>
        <taxon>Poales</taxon>
        <taxon>Poaceae</taxon>
        <taxon>BOP clade</taxon>
        <taxon>Oryzoideae</taxon>
        <taxon>Oryzeae</taxon>
        <taxon>Oryzinae</taxon>
        <taxon>Oryza</taxon>
    </lineage>
</organism>
<accession>A0A0E0J9P6</accession>
<evidence type="ECO:0000256" key="1">
    <source>
        <dbReference type="SAM" id="MobiDB-lite"/>
    </source>
</evidence>
<dbReference type="HOGENOM" id="CLU_2389906_0_0_1"/>
<dbReference type="AlphaFoldDB" id="A0A0E0J9P6"/>
<dbReference type="Gramene" id="ONIVA12G10190.1">
    <property type="protein sequence ID" value="ONIVA12G10190.1"/>
    <property type="gene ID" value="ONIVA12G10190"/>
</dbReference>
<reference evidence="2" key="1">
    <citation type="submission" date="2015-04" db="UniProtKB">
        <authorList>
            <consortium name="EnsemblPlants"/>
        </authorList>
    </citation>
    <scope>IDENTIFICATION</scope>
    <source>
        <strain evidence="2">SL10</strain>
    </source>
</reference>
<sequence length="94" mass="10522">MVNSGCNSVVAGEECESRKIGRKGGGVQKIEQQHREKETRRERRPKIAVCCTGGKGTHDDERRCLRCKDLDLEPLRTERLAVVDDDGGDWAPKT</sequence>
<feature type="compositionally biased region" description="Basic and acidic residues" evidence="1">
    <location>
        <begin position="31"/>
        <end position="41"/>
    </location>
</feature>
<protein>
    <submittedName>
        <fullName evidence="2">Uncharacterized protein</fullName>
    </submittedName>
</protein>
<feature type="region of interest" description="Disordered" evidence="1">
    <location>
        <begin position="19"/>
        <end position="43"/>
    </location>
</feature>
<keyword evidence="3" id="KW-1185">Reference proteome</keyword>
<evidence type="ECO:0000313" key="3">
    <source>
        <dbReference type="Proteomes" id="UP000006591"/>
    </source>
</evidence>
<proteinExistence type="predicted"/>
<dbReference type="EnsemblPlants" id="ONIVA12G10190.1">
    <property type="protein sequence ID" value="ONIVA12G10190.1"/>
    <property type="gene ID" value="ONIVA12G10190"/>
</dbReference>